<gene>
    <name evidence="1" type="ordered locus">KLTH0G07150g</name>
</gene>
<dbReference type="OrthoDB" id="4024240at2759"/>
<dbReference type="RefSeq" id="XP_002555349.1">
    <property type="nucleotide sequence ID" value="XM_002555303.1"/>
</dbReference>
<dbReference type="EMBL" id="CU928171">
    <property type="protein sequence ID" value="CAR24912.1"/>
    <property type="molecule type" value="Genomic_DNA"/>
</dbReference>
<dbReference type="Proteomes" id="UP000002036">
    <property type="component" value="Chromosome G"/>
</dbReference>
<dbReference type="HOGENOM" id="CLU_027971_0_0_1"/>
<dbReference type="KEGG" id="lth:KLTH0G07150g"/>
<dbReference type="InParanoid" id="C5DMA1"/>
<dbReference type="SUPFAM" id="SSF52047">
    <property type="entry name" value="RNI-like"/>
    <property type="match status" value="1"/>
</dbReference>
<sequence>MCARMEPRCGEVCEEMSETDAMTEHVSVFTPVGHAGAPLPHDYFQDAEYGNCRSSISSSTQDWCRADPGRCCDNEASGVMSRLPTELKTQITSKLSQYDLVNVARAWPAFREAATASLHEKVVVDAHYSYLKDDCERATYIKTRYNLKKFLQLAATGCEPGAGVGPLVRSFEIVNLPDGMSHAEARALVCGGLPAMTGLSKFYCDIDALALPPQILKLMPNKHELQSLAVNVDLRHMCEDFGRFEQIRKLSVSPFCDSRKLASFLSQILVPGVVENLSTLRMARETASLLKKNATQSLVVTGYMLDNGAARPDASEGQAQGLALLSQLDLDFWKFLDRITAQGTRLSSLTSLEVDDVNVVPEDCGRVARGLALDKLEFLSLTNVREFQVLPAVDYEVRDFTSLALEHLRPSFLLGVAPRLRCLRKLKLDYREPIMDSGPEFLRLLKSDAHTALEELDVSIHWDETKLAMWPSWHALARRYVAAIAAYGASLRKLSLVAYQDSKFYEQPKRIPADLLPQLAACSSLRSLRVHGEFMQLAGSPGSLLPLIAQLRHLQDLDLVGKTAPQHMGLMVVHDGVLDRWYRVIHVAIALARANSSLRLVRVDKCLFECRRDGTVTPRTTDSDAWFDARTRVQMSAGDF</sequence>
<name>C5DMA1_LACTC</name>
<proteinExistence type="predicted"/>
<dbReference type="Gene3D" id="3.80.10.10">
    <property type="entry name" value="Ribonuclease Inhibitor"/>
    <property type="match status" value="1"/>
</dbReference>
<protein>
    <submittedName>
        <fullName evidence="1">KLTH0G07150p</fullName>
    </submittedName>
</protein>
<dbReference type="InterPro" id="IPR032675">
    <property type="entry name" value="LRR_dom_sf"/>
</dbReference>
<dbReference type="GeneID" id="8293618"/>
<organism evidence="1 2">
    <name type="scientific">Lachancea thermotolerans (strain ATCC 56472 / CBS 6340 / NRRL Y-8284)</name>
    <name type="common">Yeast</name>
    <name type="synonym">Kluyveromyces thermotolerans</name>
    <dbReference type="NCBI Taxonomy" id="559295"/>
    <lineage>
        <taxon>Eukaryota</taxon>
        <taxon>Fungi</taxon>
        <taxon>Dikarya</taxon>
        <taxon>Ascomycota</taxon>
        <taxon>Saccharomycotina</taxon>
        <taxon>Saccharomycetes</taxon>
        <taxon>Saccharomycetales</taxon>
        <taxon>Saccharomycetaceae</taxon>
        <taxon>Lachancea</taxon>
    </lineage>
</organism>
<keyword evidence="2" id="KW-1185">Reference proteome</keyword>
<dbReference type="OMA" id="IMARYFN"/>
<dbReference type="eggNOG" id="ENOG502R8TB">
    <property type="taxonomic scope" value="Eukaryota"/>
</dbReference>
<evidence type="ECO:0000313" key="2">
    <source>
        <dbReference type="Proteomes" id="UP000002036"/>
    </source>
</evidence>
<accession>C5DMA1</accession>
<dbReference type="AlphaFoldDB" id="C5DMA1"/>
<reference evidence="1 2" key="1">
    <citation type="journal article" date="2009" name="Genome Res.">
        <title>Comparative genomics of protoploid Saccharomycetaceae.</title>
        <authorList>
            <consortium name="The Genolevures Consortium"/>
            <person name="Souciet J.-L."/>
            <person name="Dujon B."/>
            <person name="Gaillardin C."/>
            <person name="Johnston M."/>
            <person name="Baret P.V."/>
            <person name="Cliften P."/>
            <person name="Sherman D.J."/>
            <person name="Weissenbach J."/>
            <person name="Westhof E."/>
            <person name="Wincker P."/>
            <person name="Jubin C."/>
            <person name="Poulain J."/>
            <person name="Barbe V."/>
            <person name="Segurens B."/>
            <person name="Artiguenave F."/>
            <person name="Anthouard V."/>
            <person name="Vacherie B."/>
            <person name="Val M.-E."/>
            <person name="Fulton R.S."/>
            <person name="Minx P."/>
            <person name="Wilson R."/>
            <person name="Durrens P."/>
            <person name="Jean G."/>
            <person name="Marck C."/>
            <person name="Martin T."/>
            <person name="Nikolski M."/>
            <person name="Rolland T."/>
            <person name="Seret M.-L."/>
            <person name="Casaregola S."/>
            <person name="Despons L."/>
            <person name="Fairhead C."/>
            <person name="Fischer G."/>
            <person name="Lafontaine I."/>
            <person name="Leh V."/>
            <person name="Lemaire M."/>
            <person name="de Montigny J."/>
            <person name="Neuveglise C."/>
            <person name="Thierry A."/>
            <person name="Blanc-Lenfle I."/>
            <person name="Bleykasten C."/>
            <person name="Diffels J."/>
            <person name="Fritsch E."/>
            <person name="Frangeul L."/>
            <person name="Goeffon A."/>
            <person name="Jauniaux N."/>
            <person name="Kachouri-Lafond R."/>
            <person name="Payen C."/>
            <person name="Potier S."/>
            <person name="Pribylova L."/>
            <person name="Ozanne C."/>
            <person name="Richard G.-F."/>
            <person name="Sacerdot C."/>
            <person name="Straub M.-L."/>
            <person name="Talla E."/>
        </authorList>
    </citation>
    <scope>NUCLEOTIDE SEQUENCE [LARGE SCALE GENOMIC DNA]</scope>
    <source>
        <strain evidence="2">ATCC 56472 / CBS 6340 / NRRL Y-8284</strain>
    </source>
</reference>
<evidence type="ECO:0000313" key="1">
    <source>
        <dbReference type="EMBL" id="CAR24912.1"/>
    </source>
</evidence>